<protein>
    <recommendedName>
        <fullName evidence="3">MobA-like NTP transferase domain-containing protein</fullName>
    </recommendedName>
</protein>
<dbReference type="PATRIC" id="fig|1265816.5.peg.166"/>
<evidence type="ECO:0000313" key="4">
    <source>
        <dbReference type="EMBL" id="EUJ46835.1"/>
    </source>
</evidence>
<name>W7DCJ2_9LIST</name>
<keyword evidence="2" id="KW-0472">Membrane</keyword>
<dbReference type="InterPro" id="IPR008535">
    <property type="entry name" value="DUF817"/>
</dbReference>
<feature type="transmembrane region" description="Helical" evidence="2">
    <location>
        <begin position="235"/>
        <end position="254"/>
    </location>
</feature>
<gene>
    <name evidence="4" type="ORF">PRIP_00864</name>
</gene>
<feature type="domain" description="MobA-like NTP transferase" evidence="3">
    <location>
        <begin position="9"/>
        <end position="104"/>
    </location>
</feature>
<evidence type="ECO:0000259" key="3">
    <source>
        <dbReference type="Pfam" id="PF12804"/>
    </source>
</evidence>
<keyword evidence="2" id="KW-1133">Transmembrane helix</keyword>
<dbReference type="Gene3D" id="3.90.550.10">
    <property type="entry name" value="Spore Coat Polysaccharide Biosynthesis Protein SpsA, Chain A"/>
    <property type="match status" value="1"/>
</dbReference>
<evidence type="ECO:0000313" key="5">
    <source>
        <dbReference type="Proteomes" id="UP000019248"/>
    </source>
</evidence>
<dbReference type="SUPFAM" id="SSF53448">
    <property type="entry name" value="Nucleotide-diphospho-sugar transferases"/>
    <property type="match status" value="1"/>
</dbReference>
<organism evidence="4 5">
    <name type="scientific">Listeria riparia FSL S10-1204</name>
    <dbReference type="NCBI Taxonomy" id="1265816"/>
    <lineage>
        <taxon>Bacteria</taxon>
        <taxon>Bacillati</taxon>
        <taxon>Bacillota</taxon>
        <taxon>Bacilli</taxon>
        <taxon>Bacillales</taxon>
        <taxon>Listeriaceae</taxon>
        <taxon>Listeria</taxon>
    </lineage>
</organism>
<comment type="caution">
    <text evidence="4">The sequence shown here is derived from an EMBL/GenBank/DDBJ whole genome shotgun (WGS) entry which is preliminary data.</text>
</comment>
<feature type="transmembrane region" description="Helical" evidence="2">
    <location>
        <begin position="199"/>
        <end position="223"/>
    </location>
</feature>
<dbReference type="Pfam" id="PF12804">
    <property type="entry name" value="NTP_transf_3"/>
    <property type="match status" value="1"/>
</dbReference>
<proteinExistence type="predicted"/>
<dbReference type="InterPro" id="IPR029044">
    <property type="entry name" value="Nucleotide-diphossugar_trans"/>
</dbReference>
<dbReference type="Pfam" id="PF05675">
    <property type="entry name" value="DUF817"/>
    <property type="match status" value="1"/>
</dbReference>
<reference evidence="4 5" key="1">
    <citation type="journal article" date="2014" name="Int. J. Syst. Evol. Microbiol.">
        <title>Listeria floridensis sp. nov., Listeria aquatica sp. nov., Listeria cornellensis sp. nov., Listeria riparia sp. nov. and Listeria grandensis sp. nov., from agricultural and natural environments.</title>
        <authorList>
            <person name="den Bakker H.C."/>
            <person name="Warchocki S."/>
            <person name="Wright E.M."/>
            <person name="Allred A.F."/>
            <person name="Ahlstrom C."/>
            <person name="Manuel C.S."/>
            <person name="Stasiewicz M.J."/>
            <person name="Burrell A."/>
            <person name="Roof S."/>
            <person name="Strawn L."/>
            <person name="Fortes E.D."/>
            <person name="Nightingale K.K."/>
            <person name="Kephart D."/>
            <person name="Wiedmann M."/>
        </authorList>
    </citation>
    <scope>NUCLEOTIDE SEQUENCE [LARGE SCALE GENOMIC DNA]</scope>
    <source>
        <strain evidence="4 5">FSL S10-1204</strain>
    </source>
</reference>
<dbReference type="Proteomes" id="UP000019248">
    <property type="component" value="Unassembled WGS sequence"/>
</dbReference>
<accession>W7DCJ2</accession>
<dbReference type="EMBL" id="AODL01000002">
    <property type="protein sequence ID" value="EUJ46835.1"/>
    <property type="molecule type" value="Genomic_DNA"/>
</dbReference>
<keyword evidence="2" id="KW-0812">Transmembrane</keyword>
<dbReference type="InterPro" id="IPR025877">
    <property type="entry name" value="MobA-like_NTP_Trfase"/>
</dbReference>
<sequence>MSKTKLIAGIVLAGGNSTRFGEDKALYQESSNAPTWVEQTVSKMLPLVHTVFVVTNERLFPAIHQLFKHTAVIVLSDQAPFIDKGPLGGVYAAMSQKQAFSHYLLSPPIRQTSPQKFSSHSLNKTTPTQSQTPQNITSPPASLTAKTKSRHYYATTTYEYVPYSKHYIQKNSPSKTKHRSLTKTIVRFFRRFPMRFLNLLWQFTWQQMLCCIFPAIIFLSLAFSKYLPIPFLPRYDLLLIICIIAQLLLIKFGLETWDELKVIMLFHIIGLVLEIYKTHMARGPTPKPATQKFLASHCTVVSCTQASPATFAKPGNDSI</sequence>
<evidence type="ECO:0000256" key="2">
    <source>
        <dbReference type="SAM" id="Phobius"/>
    </source>
</evidence>
<evidence type="ECO:0000256" key="1">
    <source>
        <dbReference type="SAM" id="MobiDB-lite"/>
    </source>
</evidence>
<keyword evidence="5" id="KW-1185">Reference proteome</keyword>
<dbReference type="AlphaFoldDB" id="W7DCJ2"/>
<dbReference type="GO" id="GO:0016779">
    <property type="term" value="F:nucleotidyltransferase activity"/>
    <property type="evidence" value="ECO:0007669"/>
    <property type="project" value="UniProtKB-ARBA"/>
</dbReference>
<feature type="region of interest" description="Disordered" evidence="1">
    <location>
        <begin position="112"/>
        <end position="142"/>
    </location>
</feature>